<sequence length="51" mass="5849">MVDDRILNAYNIIIQHVVGLLTGIINYFKGANMRILFFGRGLISTQYAWAF</sequence>
<keyword evidence="3" id="KW-1185">Reference proteome</keyword>
<proteinExistence type="predicted"/>
<keyword evidence="1" id="KW-0472">Membrane</keyword>
<gene>
    <name evidence="2" type="ORF">J41TS12_14060</name>
</gene>
<evidence type="ECO:0000313" key="3">
    <source>
        <dbReference type="Proteomes" id="UP000681162"/>
    </source>
</evidence>
<keyword evidence="1" id="KW-1133">Transmembrane helix</keyword>
<dbReference type="Proteomes" id="UP000681162">
    <property type="component" value="Unassembled WGS sequence"/>
</dbReference>
<comment type="caution">
    <text evidence="2">The sequence shown here is derived from an EMBL/GenBank/DDBJ whole genome shotgun (WGS) entry which is preliminary data.</text>
</comment>
<evidence type="ECO:0000313" key="2">
    <source>
        <dbReference type="EMBL" id="GIO36545.1"/>
    </source>
</evidence>
<reference evidence="2 3" key="1">
    <citation type="submission" date="2021-03" db="EMBL/GenBank/DDBJ databases">
        <title>Antimicrobial resistance genes in bacteria isolated from Japanese honey, and their potential for conferring macrolide and lincosamide resistance in the American foulbrood pathogen Paenibacillus larvae.</title>
        <authorList>
            <person name="Okamoto M."/>
            <person name="Kumagai M."/>
            <person name="Kanamori H."/>
            <person name="Takamatsu D."/>
        </authorList>
    </citation>
    <scope>NUCLEOTIDE SEQUENCE [LARGE SCALE GENOMIC DNA]</scope>
    <source>
        <strain evidence="2 3">J41TS12</strain>
    </source>
</reference>
<name>A0A919XUB0_9BACL</name>
<organism evidence="2 3">
    <name type="scientific">Paenibacillus antibioticophila</name>
    <dbReference type="NCBI Taxonomy" id="1274374"/>
    <lineage>
        <taxon>Bacteria</taxon>
        <taxon>Bacillati</taxon>
        <taxon>Bacillota</taxon>
        <taxon>Bacilli</taxon>
        <taxon>Bacillales</taxon>
        <taxon>Paenibacillaceae</taxon>
        <taxon>Paenibacillus</taxon>
    </lineage>
</organism>
<evidence type="ECO:0000256" key="1">
    <source>
        <dbReference type="SAM" id="Phobius"/>
    </source>
</evidence>
<accession>A0A919XUB0</accession>
<protein>
    <submittedName>
        <fullName evidence="2">Uncharacterized protein</fullName>
    </submittedName>
</protein>
<feature type="transmembrane region" description="Helical" evidence="1">
    <location>
        <begin position="6"/>
        <end position="28"/>
    </location>
</feature>
<keyword evidence="1" id="KW-0812">Transmembrane</keyword>
<dbReference type="AlphaFoldDB" id="A0A919XUB0"/>
<dbReference type="EMBL" id="BORR01000004">
    <property type="protein sequence ID" value="GIO36545.1"/>
    <property type="molecule type" value="Genomic_DNA"/>
</dbReference>